<name>A0A842I2X9_9SPHN</name>
<dbReference type="InterPro" id="IPR036282">
    <property type="entry name" value="Glutathione-S-Trfase_C_sf"/>
</dbReference>
<organism evidence="3 4">
    <name type="scientific">Parasphingopyxis marina</name>
    <dbReference type="NCBI Taxonomy" id="2761622"/>
    <lineage>
        <taxon>Bacteria</taxon>
        <taxon>Pseudomonadati</taxon>
        <taxon>Pseudomonadota</taxon>
        <taxon>Alphaproteobacteria</taxon>
        <taxon>Sphingomonadales</taxon>
        <taxon>Sphingomonadaceae</taxon>
        <taxon>Parasphingopyxis</taxon>
    </lineage>
</organism>
<dbReference type="CDD" id="cd03057">
    <property type="entry name" value="GST_N_Beta"/>
    <property type="match status" value="1"/>
</dbReference>
<dbReference type="SFLD" id="SFLDS00019">
    <property type="entry name" value="Glutathione_Transferase_(cytos"/>
    <property type="match status" value="1"/>
</dbReference>
<dbReference type="AlphaFoldDB" id="A0A842I2X9"/>
<dbReference type="SFLD" id="SFLDG01150">
    <property type="entry name" value="Main.1:_Beta-like"/>
    <property type="match status" value="1"/>
</dbReference>
<dbReference type="SUPFAM" id="SSF52833">
    <property type="entry name" value="Thioredoxin-like"/>
    <property type="match status" value="1"/>
</dbReference>
<dbReference type="SFLD" id="SFLDG00358">
    <property type="entry name" value="Main_(cytGST)"/>
    <property type="match status" value="1"/>
</dbReference>
<keyword evidence="3" id="KW-0808">Transferase</keyword>
<feature type="domain" description="GST N-terminal" evidence="1">
    <location>
        <begin position="1"/>
        <end position="81"/>
    </location>
</feature>
<dbReference type="InterPro" id="IPR004045">
    <property type="entry name" value="Glutathione_S-Trfase_N"/>
</dbReference>
<dbReference type="InterPro" id="IPR036249">
    <property type="entry name" value="Thioredoxin-like_sf"/>
</dbReference>
<gene>
    <name evidence="3" type="ORF">H6P80_16120</name>
</gene>
<dbReference type="Gene3D" id="3.40.30.10">
    <property type="entry name" value="Glutaredoxin"/>
    <property type="match status" value="1"/>
</dbReference>
<feature type="domain" description="GST C-terminal" evidence="2">
    <location>
        <begin position="84"/>
        <end position="194"/>
    </location>
</feature>
<dbReference type="InterPro" id="IPR004046">
    <property type="entry name" value="GST_C"/>
</dbReference>
<evidence type="ECO:0000313" key="4">
    <source>
        <dbReference type="Proteomes" id="UP000564378"/>
    </source>
</evidence>
<evidence type="ECO:0000259" key="2">
    <source>
        <dbReference type="PROSITE" id="PS50405"/>
    </source>
</evidence>
<accession>A0A842I2X9</accession>
<dbReference type="PROSITE" id="PS50405">
    <property type="entry name" value="GST_CTER"/>
    <property type="match status" value="1"/>
</dbReference>
<dbReference type="Gene3D" id="1.20.1050.10">
    <property type="match status" value="1"/>
</dbReference>
<dbReference type="PANTHER" id="PTHR44051">
    <property type="entry name" value="GLUTATHIONE S-TRANSFERASE-RELATED"/>
    <property type="match status" value="1"/>
</dbReference>
<dbReference type="RefSeq" id="WP_185802438.1">
    <property type="nucleotide sequence ID" value="NZ_JACJVJ010000003.1"/>
</dbReference>
<evidence type="ECO:0000313" key="3">
    <source>
        <dbReference type="EMBL" id="MBC2779153.1"/>
    </source>
</evidence>
<dbReference type="PROSITE" id="PS50404">
    <property type="entry name" value="GST_NTER"/>
    <property type="match status" value="1"/>
</dbReference>
<keyword evidence="4" id="KW-1185">Reference proteome</keyword>
<dbReference type="GO" id="GO:0016740">
    <property type="term" value="F:transferase activity"/>
    <property type="evidence" value="ECO:0007669"/>
    <property type="project" value="UniProtKB-KW"/>
</dbReference>
<dbReference type="Proteomes" id="UP000564378">
    <property type="component" value="Unassembled WGS sequence"/>
</dbReference>
<dbReference type="CDD" id="cd03188">
    <property type="entry name" value="GST_C_Beta"/>
    <property type="match status" value="1"/>
</dbReference>
<evidence type="ECO:0000259" key="1">
    <source>
        <dbReference type="PROSITE" id="PS50404"/>
    </source>
</evidence>
<proteinExistence type="predicted"/>
<dbReference type="PANTHER" id="PTHR44051:SF8">
    <property type="entry name" value="GLUTATHIONE S-TRANSFERASE GSTA"/>
    <property type="match status" value="1"/>
</dbReference>
<comment type="caution">
    <text evidence="3">The sequence shown here is derived from an EMBL/GenBank/DDBJ whole genome shotgun (WGS) entry which is preliminary data.</text>
</comment>
<dbReference type="SUPFAM" id="SSF47616">
    <property type="entry name" value="GST C-terminal domain-like"/>
    <property type="match status" value="1"/>
</dbReference>
<dbReference type="InterPro" id="IPR040079">
    <property type="entry name" value="Glutathione_S-Trfase"/>
</dbReference>
<dbReference type="Pfam" id="PF13409">
    <property type="entry name" value="GST_N_2"/>
    <property type="match status" value="1"/>
</dbReference>
<dbReference type="InterPro" id="IPR010987">
    <property type="entry name" value="Glutathione-S-Trfase_C-like"/>
</dbReference>
<protein>
    <submittedName>
        <fullName evidence="3">Glutathione S-transferase N-terminal domain-containing protein</fullName>
    </submittedName>
</protein>
<sequence length="194" mass="21384">MKLYYAPGACSLAGRISLHEAGILADFEKVDLATKVTENGDDYAAINPRGYVPMLVLDDGESVTENTAVLAYIAECEPALSPEGPLARIRLIEILTYLSTELHGAFKPYFHEASETEKAAAGETIAGRLRFLAEQIDDHYLFGRRFTVADAYLFAMLRWAMAFGVQVPANLVDYFERIAASEIVRRSLAEEGLT</sequence>
<dbReference type="EMBL" id="JACJVJ010000003">
    <property type="protein sequence ID" value="MBC2779153.1"/>
    <property type="molecule type" value="Genomic_DNA"/>
</dbReference>
<reference evidence="3 4" key="1">
    <citation type="submission" date="2020-08" db="EMBL/GenBank/DDBJ databases">
        <title>Draft genome sequence of Parasphingopyxis sp. GrpM-11.</title>
        <authorList>
            <person name="Oh J."/>
            <person name="Roh D.-H."/>
        </authorList>
    </citation>
    <scope>NUCLEOTIDE SEQUENCE [LARGE SCALE GENOMIC DNA]</scope>
    <source>
        <strain evidence="3 4">GrpM-11</strain>
    </source>
</reference>
<dbReference type="Pfam" id="PF00043">
    <property type="entry name" value="GST_C"/>
    <property type="match status" value="1"/>
</dbReference>